<evidence type="ECO:0000256" key="1">
    <source>
        <dbReference type="SAM" id="MobiDB-lite"/>
    </source>
</evidence>
<accession>A0ABQ9NVI6</accession>
<sequence>MFDDEDDSLSAAKWEAFINGPRFPVARSVIVAEAHQNTSFEELRLLEYSLGKKYGSEGSTDDTLLANTRNAELEAHGHDMVSQSSAQVEEVVSTCARRPFKSHLYKQLEFKKFSFMPPRHGLRWPRKACRQMSGESTLCSVFAELKVQEVPRPDVSGTVQHPRQENEGNDDDITSQHGSSCLLELPTELRLQILEEVLRPRSGVINVAKSGLVLPSILRTCNQLYHEGLPIYSKNKFYFPSELKPNDLLNTICPLPGPRPLFRRLQMKHLKTSAQLVQYKTRNHLAYSAFNTHSDARMFFCHRPFRNRRLVATECIKFLAFMFGPSQNRPDELMFYLQRDMSAVFEPLKYAGPELVETLTLAVDGLEGWLLNSDWTSDDDRELPIAVLFAAIVTAQPPTERLIIKGLGKSKKAVERFWRKLHENSQLNDKLNGECYLRALSATVPSSRCIYAFSGKQKDS</sequence>
<evidence type="ECO:0000313" key="2">
    <source>
        <dbReference type="EMBL" id="KAJ9665320.1"/>
    </source>
</evidence>
<evidence type="ECO:0000313" key="3">
    <source>
        <dbReference type="Proteomes" id="UP001172684"/>
    </source>
</evidence>
<proteinExistence type="predicted"/>
<dbReference type="EMBL" id="JAPDRL010000030">
    <property type="protein sequence ID" value="KAJ9665320.1"/>
    <property type="molecule type" value="Genomic_DNA"/>
</dbReference>
<comment type="caution">
    <text evidence="2">The sequence shown here is derived from an EMBL/GenBank/DDBJ whole genome shotgun (WGS) entry which is preliminary data.</text>
</comment>
<gene>
    <name evidence="2" type="ORF">H2201_004612</name>
</gene>
<protein>
    <recommendedName>
        <fullName evidence="4">F-box domain-containing protein</fullName>
    </recommendedName>
</protein>
<organism evidence="2 3">
    <name type="scientific">Coniosporium apollinis</name>
    <dbReference type="NCBI Taxonomy" id="61459"/>
    <lineage>
        <taxon>Eukaryota</taxon>
        <taxon>Fungi</taxon>
        <taxon>Dikarya</taxon>
        <taxon>Ascomycota</taxon>
        <taxon>Pezizomycotina</taxon>
        <taxon>Dothideomycetes</taxon>
        <taxon>Dothideomycetes incertae sedis</taxon>
        <taxon>Coniosporium</taxon>
    </lineage>
</organism>
<evidence type="ECO:0008006" key="4">
    <source>
        <dbReference type="Google" id="ProtNLM"/>
    </source>
</evidence>
<keyword evidence="3" id="KW-1185">Reference proteome</keyword>
<name>A0ABQ9NVI6_9PEZI</name>
<feature type="region of interest" description="Disordered" evidence="1">
    <location>
        <begin position="152"/>
        <end position="175"/>
    </location>
</feature>
<dbReference type="Proteomes" id="UP001172684">
    <property type="component" value="Unassembled WGS sequence"/>
</dbReference>
<reference evidence="2" key="1">
    <citation type="submission" date="2022-10" db="EMBL/GenBank/DDBJ databases">
        <title>Culturing micro-colonial fungi from biological soil crusts in the Mojave desert and describing Neophaeococcomyces mojavensis, and introducing the new genera and species Taxawa tesnikishii.</title>
        <authorList>
            <person name="Kurbessoian T."/>
            <person name="Stajich J.E."/>
        </authorList>
    </citation>
    <scope>NUCLEOTIDE SEQUENCE</scope>
    <source>
        <strain evidence="2">TK_1</strain>
    </source>
</reference>